<evidence type="ECO:0000256" key="9">
    <source>
        <dbReference type="HAMAP-Rule" id="MF_01463"/>
    </source>
</evidence>
<feature type="transmembrane region" description="Helical" evidence="9">
    <location>
        <begin position="452"/>
        <end position="471"/>
    </location>
</feature>
<dbReference type="HAMAP" id="MF_01463_B">
    <property type="entry name" value="SecD_B"/>
    <property type="match status" value="1"/>
</dbReference>
<dbReference type="KEGG" id="ssyi:EKG83_06305"/>
<feature type="transmembrane region" description="Helical" evidence="9">
    <location>
        <begin position="662"/>
        <end position="681"/>
    </location>
</feature>
<dbReference type="HAMAP" id="MF_01464_B">
    <property type="entry name" value="SecF_B"/>
    <property type="match status" value="1"/>
</dbReference>
<evidence type="ECO:0000259" key="11">
    <source>
        <dbReference type="Pfam" id="PF02355"/>
    </source>
</evidence>
<dbReference type="NCBIfam" id="TIGR00916">
    <property type="entry name" value="2A0604s01"/>
    <property type="match status" value="1"/>
</dbReference>
<dbReference type="AlphaFoldDB" id="A0A5Q0GT10"/>
<keyword evidence="2 9" id="KW-0813">Transport</keyword>
<dbReference type="NCBIfam" id="TIGR01129">
    <property type="entry name" value="secD"/>
    <property type="match status" value="1"/>
</dbReference>
<dbReference type="Pfam" id="PF07549">
    <property type="entry name" value="Sec_GG"/>
    <property type="match status" value="2"/>
</dbReference>
<evidence type="ECO:0000256" key="6">
    <source>
        <dbReference type="ARBA" id="ARBA00022989"/>
    </source>
</evidence>
<feature type="transmembrane region" description="Helical" evidence="9">
    <location>
        <begin position="387"/>
        <end position="411"/>
    </location>
</feature>
<dbReference type="GO" id="GO:0065002">
    <property type="term" value="P:intracellular protein transmembrane transport"/>
    <property type="evidence" value="ECO:0007669"/>
    <property type="project" value="UniProtKB-UniRule"/>
</dbReference>
<feature type="transmembrane region" description="Helical" evidence="9">
    <location>
        <begin position="288"/>
        <end position="310"/>
    </location>
</feature>
<feature type="transmembrane region" description="Helical" evidence="9">
    <location>
        <begin position="586"/>
        <end position="607"/>
    </location>
</feature>
<evidence type="ECO:0000313" key="14">
    <source>
        <dbReference type="EMBL" id="QFZ17128.1"/>
    </source>
</evidence>
<organism evidence="14 15">
    <name type="scientific">Saccharothrix syringae</name>
    <name type="common">Nocardiopsis syringae</name>
    <dbReference type="NCBI Taxonomy" id="103733"/>
    <lineage>
        <taxon>Bacteria</taxon>
        <taxon>Bacillati</taxon>
        <taxon>Actinomycetota</taxon>
        <taxon>Actinomycetes</taxon>
        <taxon>Pseudonocardiales</taxon>
        <taxon>Pseudonocardiaceae</taxon>
        <taxon>Saccharothrix</taxon>
    </lineage>
</organism>
<dbReference type="Pfam" id="PF22599">
    <property type="entry name" value="SecDF_P1_head"/>
    <property type="match status" value="1"/>
</dbReference>
<keyword evidence="5 9" id="KW-0653">Protein transport</keyword>
<name>A0A5Q0GT10_SACSY</name>
<proteinExistence type="inferred from homology"/>
<feature type="domain" description="Protein export membrane protein SecD/SecF C-terminal" evidence="11">
    <location>
        <begin position="244"/>
        <end position="411"/>
    </location>
</feature>
<dbReference type="Gene3D" id="1.20.1640.10">
    <property type="entry name" value="Multidrug efflux transporter AcrB transmembrane domain"/>
    <property type="match status" value="2"/>
</dbReference>
<gene>
    <name evidence="9 14" type="primary">secD</name>
    <name evidence="10" type="synonym">secF</name>
    <name evidence="14" type="ORF">EKG83_06305</name>
</gene>
<evidence type="ECO:0000256" key="10">
    <source>
        <dbReference type="HAMAP-Rule" id="MF_01464"/>
    </source>
</evidence>
<feature type="transmembrane region" description="Helical" evidence="9">
    <location>
        <begin position="356"/>
        <end position="381"/>
    </location>
</feature>
<dbReference type="GO" id="GO:0043952">
    <property type="term" value="P:protein transport by the Sec complex"/>
    <property type="evidence" value="ECO:0007669"/>
    <property type="project" value="UniProtKB-UniRule"/>
</dbReference>
<dbReference type="NCBIfam" id="TIGR00966">
    <property type="entry name" value="transloc_SecF"/>
    <property type="match status" value="1"/>
</dbReference>
<evidence type="ECO:0000256" key="8">
    <source>
        <dbReference type="ARBA" id="ARBA00023136"/>
    </source>
</evidence>
<dbReference type="NCBIfam" id="NF009583">
    <property type="entry name" value="PRK13024.1-3"/>
    <property type="match status" value="1"/>
</dbReference>
<comment type="subunit">
    <text evidence="9">Forms a complex with SecF. Part of the essential Sec protein translocation apparatus which comprises SecA, SecYEG and auxiliary proteins SecDF. Other proteins may also be involved.</text>
</comment>
<dbReference type="InterPro" id="IPR022645">
    <property type="entry name" value="SecD/SecF_bac"/>
</dbReference>
<comment type="function">
    <text evidence="9">Part of the Sec protein translocase complex. Interacts with the SecYEG preprotein conducting channel. SecDF uses the proton motive force (PMF) to complete protein translocation after the ATP-dependent function of SecA.</text>
</comment>
<dbReference type="InterPro" id="IPR022813">
    <property type="entry name" value="SecD/SecF_arch_bac"/>
</dbReference>
<dbReference type="Gene3D" id="3.30.70.3400">
    <property type="match status" value="1"/>
</dbReference>
<dbReference type="InterPro" id="IPR005665">
    <property type="entry name" value="SecF_bac"/>
</dbReference>
<feature type="domain" description="SecDF P1 head subdomain" evidence="13">
    <location>
        <begin position="133"/>
        <end position="242"/>
    </location>
</feature>
<dbReference type="OrthoDB" id="9774769at2"/>
<dbReference type="PANTHER" id="PTHR30081">
    <property type="entry name" value="PROTEIN-EXPORT MEMBRANE PROTEIN SEC"/>
    <property type="match status" value="1"/>
</dbReference>
<keyword evidence="7 9" id="KW-0811">Translocation</keyword>
<feature type="transmembrane region" description="Helical" evidence="9">
    <location>
        <begin position="263"/>
        <end position="281"/>
    </location>
</feature>
<comment type="caution">
    <text evidence="9">Lacks conserved residue(s) required for the propagation of feature annotation.</text>
</comment>
<dbReference type="Proteomes" id="UP000325787">
    <property type="component" value="Chromosome"/>
</dbReference>
<comment type="similarity">
    <text evidence="10">Belongs to the SecD/SecF family. SecF subfamily.</text>
</comment>
<keyword evidence="4 9" id="KW-0812">Transmembrane</keyword>
<dbReference type="RefSeq" id="WP_033427712.1">
    <property type="nucleotide sequence ID" value="NZ_CP034550.1"/>
</dbReference>
<evidence type="ECO:0000259" key="12">
    <source>
        <dbReference type="Pfam" id="PF21760"/>
    </source>
</evidence>
<dbReference type="InterPro" id="IPR055344">
    <property type="entry name" value="SecD_SecF_C_bact"/>
</dbReference>
<keyword evidence="15" id="KW-1185">Reference proteome</keyword>
<evidence type="ECO:0000256" key="1">
    <source>
        <dbReference type="ARBA" id="ARBA00004651"/>
    </source>
</evidence>
<feature type="transmembrane region" description="Helical" evidence="9">
    <location>
        <begin position="687"/>
        <end position="713"/>
    </location>
</feature>
<feature type="transmembrane region" description="Helical" evidence="9">
    <location>
        <begin position="316"/>
        <end position="335"/>
    </location>
</feature>
<dbReference type="InterPro" id="IPR054384">
    <property type="entry name" value="SecDF_P1_head"/>
</dbReference>
<evidence type="ECO:0000256" key="3">
    <source>
        <dbReference type="ARBA" id="ARBA00022475"/>
    </source>
</evidence>
<dbReference type="InterPro" id="IPR005791">
    <property type="entry name" value="SecD"/>
</dbReference>
<feature type="transmembrane region" description="Helical" evidence="9">
    <location>
        <begin position="613"/>
        <end position="634"/>
    </location>
</feature>
<dbReference type="InterPro" id="IPR048631">
    <property type="entry name" value="SecD_1st"/>
</dbReference>
<reference evidence="15" key="1">
    <citation type="journal article" date="2021" name="Curr. Microbiol.">
        <title>Complete genome of nocamycin-producing strain Saccharothrix syringae NRRL B-16468 reveals the biosynthetic potential for secondary metabolites.</title>
        <authorList>
            <person name="Mo X."/>
            <person name="Yang S."/>
        </authorList>
    </citation>
    <scope>NUCLEOTIDE SEQUENCE [LARGE SCALE GENOMIC DNA]</scope>
    <source>
        <strain evidence="15">ATCC 51364 / DSM 43886 / JCM 6844 / KCTC 9398 / NBRC 14523 / NRRL B-16468 / INA 2240</strain>
    </source>
</reference>
<evidence type="ECO:0000256" key="5">
    <source>
        <dbReference type="ARBA" id="ARBA00022927"/>
    </source>
</evidence>
<comment type="subcellular location">
    <subcellularLocation>
        <location evidence="1 9">Cell membrane</location>
        <topology evidence="1 9">Multi-pass membrane protein</topology>
    </subcellularLocation>
</comment>
<dbReference type="PRINTS" id="PR01755">
    <property type="entry name" value="SECFTRNLCASE"/>
</dbReference>
<feature type="domain" description="Protein translocase subunit SecDF P1" evidence="12">
    <location>
        <begin position="59"/>
        <end position="116"/>
    </location>
</feature>
<comment type="similarity">
    <text evidence="9">Belongs to the SecD/SecF family. SecD subfamily.</text>
</comment>
<comment type="subunit">
    <text evidence="10">Forms a complex with SecD. Part of the essential Sec protein translocation apparatus which comprises SecA, SecYEG and auxiliary proteins SecDF. Other proteins may also be involved.</text>
</comment>
<evidence type="ECO:0000313" key="15">
    <source>
        <dbReference type="Proteomes" id="UP000325787"/>
    </source>
</evidence>
<feature type="transmembrane region" description="Helical" evidence="9">
    <location>
        <begin position="562"/>
        <end position="579"/>
    </location>
</feature>
<keyword evidence="8 9" id="KW-0472">Membrane</keyword>
<feature type="domain" description="Protein export membrane protein SecD/SecF C-terminal" evidence="11">
    <location>
        <begin position="541"/>
        <end position="715"/>
    </location>
</feature>
<keyword evidence="6 9" id="KW-1133">Transmembrane helix</keyword>
<dbReference type="PANTHER" id="PTHR30081:SF1">
    <property type="entry name" value="PROTEIN TRANSLOCASE SUBUNIT SECD"/>
    <property type="match status" value="1"/>
</dbReference>
<dbReference type="SUPFAM" id="SSF82866">
    <property type="entry name" value="Multidrug efflux transporter AcrB transmembrane domain"/>
    <property type="match status" value="2"/>
</dbReference>
<dbReference type="EMBL" id="CP034550">
    <property type="protein sequence ID" value="QFZ17128.1"/>
    <property type="molecule type" value="Genomic_DNA"/>
</dbReference>
<sequence length="716" mass="74031">MSRPDARRALVVRGLLSLGVLVASAFAVLTVPPRLGLDLRGGTQIVLETPSDATADATDRAMEVLRRRVDGLGVAEPVLARSGDHRIVVELPGLQDPAEAVEVLGRTAQLAVRPVTGPGSSPTPDGDSVGLGDVVLTGEGIEDARATPDQRGAGHVVGVDFRGDAPATWQRVTAEAACAPPGDPRRRVAFVLDGEVVSAPQVDPSVVCGTGMIGDGTRITGRFTRAEAEELALVIRSGALPVPVEVVEQRTVGPTLGAEAIDASARAAVLGVALTGLFLVFAYRLAGLVAVLALVGYAGVAYAALLAVGATLTLPGLAGFVLAIGMAVDANVLVFERSREEYARRKRLPRSVDQGFRGAVGAVADSNITTLLAAGLLFWLATGPVKGFGVTLVIGVLASLFSALVLTRVLLRLVMPLLEKRPRWSGLHSLGRVRPWLTARGIKLYRNPRRPLLVAGLVLLVAVAGLLVRGLELGVEFTGGRVLEFTATSADVGRVRAELASAGFADAVVVNAGDGLSVRTGPVDPAAATRIGEAVDRATGGAEKVGDELIGPSLGAELRRDALIALAVAVAAQLAYLAVRFDWRLGLATVVALVADVVVLVGAFAWLGKTADAVFLAAVLTVIGYSVNDSVVVFDRVRELRRTRAPFPDVVSDAVLQTLPRTVNTGIGVLFVLAALLLFGDGSLADFAAALLIGLVAGTVSTVLTAAPVAIALEER</sequence>
<dbReference type="Gene3D" id="3.30.1360.200">
    <property type="match status" value="1"/>
</dbReference>
<evidence type="ECO:0000256" key="2">
    <source>
        <dbReference type="ARBA" id="ARBA00022448"/>
    </source>
</evidence>
<evidence type="ECO:0000256" key="7">
    <source>
        <dbReference type="ARBA" id="ARBA00023010"/>
    </source>
</evidence>
<evidence type="ECO:0000259" key="13">
    <source>
        <dbReference type="Pfam" id="PF22599"/>
    </source>
</evidence>
<dbReference type="InterPro" id="IPR022646">
    <property type="entry name" value="SecD/SecF_CS"/>
</dbReference>
<dbReference type="GO" id="GO:0005886">
    <property type="term" value="C:plasma membrane"/>
    <property type="evidence" value="ECO:0007669"/>
    <property type="project" value="UniProtKB-SubCell"/>
</dbReference>
<accession>A0A5Q0GT10</accession>
<dbReference type="Pfam" id="PF02355">
    <property type="entry name" value="SecD_SecF_C"/>
    <property type="match status" value="2"/>
</dbReference>
<dbReference type="GO" id="GO:0015450">
    <property type="term" value="F:protein-transporting ATPase activity"/>
    <property type="evidence" value="ECO:0007669"/>
    <property type="project" value="InterPro"/>
</dbReference>
<dbReference type="GO" id="GO:0006605">
    <property type="term" value="P:protein targeting"/>
    <property type="evidence" value="ECO:0007669"/>
    <property type="project" value="UniProtKB-UniRule"/>
</dbReference>
<dbReference type="Pfam" id="PF21760">
    <property type="entry name" value="SecD_1st"/>
    <property type="match status" value="1"/>
</dbReference>
<protein>
    <recommendedName>
        <fullName evidence="9 10">Multifunctional fusion protein</fullName>
    </recommendedName>
    <domain>
        <recommendedName>
            <fullName evidence="9">Protein translocase subunit SecD</fullName>
        </recommendedName>
    </domain>
    <domain>
        <recommendedName>
            <fullName evidence="10">Protein-export membrane protein SecF</fullName>
        </recommendedName>
    </domain>
</protein>
<dbReference type="InterPro" id="IPR048634">
    <property type="entry name" value="SecD_SecF_C"/>
</dbReference>
<keyword evidence="3 9" id="KW-1003">Cell membrane</keyword>
<evidence type="ECO:0000256" key="4">
    <source>
        <dbReference type="ARBA" id="ARBA00022692"/>
    </source>
</evidence>